<accession>A0ABU5CF98</accession>
<dbReference type="NCBIfam" id="TIGR00099">
    <property type="entry name" value="Cof-subfamily"/>
    <property type="match status" value="1"/>
</dbReference>
<name>A0ABU5CF98_9BACI</name>
<dbReference type="NCBIfam" id="TIGR01484">
    <property type="entry name" value="HAD-SF-IIB"/>
    <property type="match status" value="1"/>
</dbReference>
<comment type="caution">
    <text evidence="1">The sequence shown here is derived from an EMBL/GenBank/DDBJ whole genome shotgun (WGS) entry which is preliminary data.</text>
</comment>
<dbReference type="EMBL" id="JAROCA020000001">
    <property type="protein sequence ID" value="MDY0405002.1"/>
    <property type="molecule type" value="Genomic_DNA"/>
</dbReference>
<dbReference type="InterPro" id="IPR006379">
    <property type="entry name" value="HAD-SF_hydro_IIB"/>
</dbReference>
<dbReference type="InterPro" id="IPR036412">
    <property type="entry name" value="HAD-like_sf"/>
</dbReference>
<dbReference type="Proteomes" id="UP001228376">
    <property type="component" value="Unassembled WGS sequence"/>
</dbReference>
<dbReference type="SFLD" id="SFLDG01140">
    <property type="entry name" value="C2.B:_Phosphomannomutase_and_P"/>
    <property type="match status" value="1"/>
</dbReference>
<dbReference type="PANTHER" id="PTHR10000">
    <property type="entry name" value="PHOSPHOSERINE PHOSPHATASE"/>
    <property type="match status" value="1"/>
</dbReference>
<dbReference type="Pfam" id="PF08282">
    <property type="entry name" value="Hydrolase_3"/>
    <property type="match status" value="1"/>
</dbReference>
<evidence type="ECO:0000313" key="2">
    <source>
        <dbReference type="Proteomes" id="UP001228376"/>
    </source>
</evidence>
<protein>
    <submittedName>
        <fullName evidence="1">HAD family hydrolase</fullName>
        <ecNumber evidence="1">3.1.3.-</ecNumber>
    </submittedName>
</protein>
<evidence type="ECO:0000313" key="1">
    <source>
        <dbReference type="EMBL" id="MDY0405002.1"/>
    </source>
</evidence>
<sequence length="266" mass="29889">MTYKALFLDIDGTTLKSDHTYPVSTKQAILEAKENGIEVFFATGRPIHEIKELADELHITSFIGFNGAYATYQDEVILNAPMNKNTVANIVHTAKENGHEFVLYTQDYNYFSSLDTASTKNFIDLFQLRRNKIYTADILDRVLGLTLINLKDDEQHLYTIDEDMHFSQVNIEGAQSCYDIIRDHYNKGEAIREVMHILGATTDDAIAFGDGMNDKEMLKTAGASFAMGNAHADLFQYAKFRTTTVDDDGVYNGLKKLGVIGTRDNV</sequence>
<dbReference type="SFLD" id="SFLDS00003">
    <property type="entry name" value="Haloacid_Dehalogenase"/>
    <property type="match status" value="1"/>
</dbReference>
<dbReference type="RefSeq" id="WP_306066290.1">
    <property type="nucleotide sequence ID" value="NZ_JAROCA020000001.1"/>
</dbReference>
<gene>
    <name evidence="1" type="ORF">P5G51_005935</name>
</gene>
<dbReference type="Gene3D" id="3.40.50.1000">
    <property type="entry name" value="HAD superfamily/HAD-like"/>
    <property type="match status" value="1"/>
</dbReference>
<dbReference type="PANTHER" id="PTHR10000:SF25">
    <property type="entry name" value="PHOSPHATASE YKRA-RELATED"/>
    <property type="match status" value="1"/>
</dbReference>
<dbReference type="InterPro" id="IPR023214">
    <property type="entry name" value="HAD_sf"/>
</dbReference>
<dbReference type="Gene3D" id="3.30.1240.10">
    <property type="match status" value="1"/>
</dbReference>
<proteinExistence type="predicted"/>
<reference evidence="1 2" key="1">
    <citation type="submission" date="2023-10" db="EMBL/GenBank/DDBJ databases">
        <title>179-bfca-hs.</title>
        <authorList>
            <person name="Miliotis G."/>
            <person name="Sengupta P."/>
            <person name="Hameed A."/>
            <person name="Chuvochina M."/>
            <person name="Mcdonagh F."/>
            <person name="Simpson A.C."/>
            <person name="Singh N.K."/>
            <person name="Rekha P.D."/>
            <person name="Raman K."/>
            <person name="Hugenholtz P."/>
            <person name="Venkateswaran K."/>
        </authorList>
    </citation>
    <scope>NUCLEOTIDE SEQUENCE [LARGE SCALE GENOMIC DNA]</scope>
    <source>
        <strain evidence="1 2">179-BFC-A-HS</strain>
    </source>
</reference>
<keyword evidence="2" id="KW-1185">Reference proteome</keyword>
<dbReference type="GO" id="GO:0016787">
    <property type="term" value="F:hydrolase activity"/>
    <property type="evidence" value="ECO:0007669"/>
    <property type="project" value="UniProtKB-KW"/>
</dbReference>
<dbReference type="PROSITE" id="PS01229">
    <property type="entry name" value="COF_2"/>
    <property type="match status" value="1"/>
</dbReference>
<dbReference type="EC" id="3.1.3.-" evidence="1"/>
<organism evidence="1 2">
    <name type="scientific">Tigheibacillus jepli</name>
    <dbReference type="NCBI Taxonomy" id="3035914"/>
    <lineage>
        <taxon>Bacteria</taxon>
        <taxon>Bacillati</taxon>
        <taxon>Bacillota</taxon>
        <taxon>Bacilli</taxon>
        <taxon>Bacillales</taxon>
        <taxon>Bacillaceae</taxon>
        <taxon>Tigheibacillus</taxon>
    </lineage>
</organism>
<keyword evidence="1" id="KW-0378">Hydrolase</keyword>
<dbReference type="InterPro" id="IPR000150">
    <property type="entry name" value="Cof"/>
</dbReference>
<dbReference type="SUPFAM" id="SSF56784">
    <property type="entry name" value="HAD-like"/>
    <property type="match status" value="1"/>
</dbReference>